<evidence type="ECO:0000256" key="3">
    <source>
        <dbReference type="ARBA" id="ARBA00022481"/>
    </source>
</evidence>
<evidence type="ECO:0008006" key="17">
    <source>
        <dbReference type="Google" id="ProtNLM"/>
    </source>
</evidence>
<evidence type="ECO:0000256" key="8">
    <source>
        <dbReference type="ARBA" id="ARBA00023136"/>
    </source>
</evidence>
<dbReference type="EMBL" id="BPRE01000016">
    <property type="protein sequence ID" value="GJE77725.1"/>
    <property type="molecule type" value="Genomic_DNA"/>
</dbReference>
<dbReference type="SUPFAM" id="SSF58104">
    <property type="entry name" value="Methyl-accepting chemotaxis protein (MCP) signaling domain"/>
    <property type="match status" value="1"/>
</dbReference>
<reference evidence="15" key="1">
    <citation type="journal article" date="2021" name="Front. Microbiol.">
        <title>Comprehensive Comparative Genomics and Phenotyping of Methylobacterium Species.</title>
        <authorList>
            <person name="Alessa O."/>
            <person name="Ogura Y."/>
            <person name="Fujitani Y."/>
            <person name="Takami H."/>
            <person name="Hayashi T."/>
            <person name="Sahin N."/>
            <person name="Tani A."/>
        </authorList>
    </citation>
    <scope>NUCLEOTIDE SEQUENCE</scope>
    <source>
        <strain evidence="15">DSM 14458</strain>
    </source>
</reference>
<dbReference type="Gene3D" id="1.10.287.950">
    <property type="entry name" value="Methyl-accepting chemotaxis protein"/>
    <property type="match status" value="1"/>
</dbReference>
<sequence>MNSIRFRLVAAIIALIVALAFNVTLGLYSTARTGASISSLYSDRIVPLRDLKIVADLYAVNIVDTSHKLNNGNIAWSKGAPLIDEAQERIGKIWSGYLATKLTDTEKQLVAETERAMIAANAAVKELSALIARRDKAALRDFVTNRLYQSIDPVSTAMLALINLQIDESDKIFDDYVAFSETLKALRLTTLVLGAIAAGFALIVVLRGVVAPLHAMTAMMRRLATGDATQPVPGAGRRDEIGSMAASVQVFKDNLIRNRQLEEDAALARASSEVQRRAAMAEMADGFERAVGGIVGTVSSAATELQATAQQMSSTAQQTAGQSITVASAAEEASVNVNTVASAAEELGASVSEIGRQVASSSDLAQQAVAEADQAATMVNALESAVSRIGDVVQMISTIAAQTNLLALNATIEAARAGEAGRGFAVVATEVKELAGQTARATDEIGAQIGQIQGATGQAVGAIAAITARIREISAVATGIAAAVEEQGAATNEIVRNVAEASVGTAQVTGNIAGVARASEETGAAASQVLASATELSRQSEHLRTELHRFLSGMKAA</sequence>
<evidence type="ECO:0000256" key="6">
    <source>
        <dbReference type="ARBA" id="ARBA00022692"/>
    </source>
</evidence>
<accession>A0ABQ4V0X9</accession>
<dbReference type="Gene3D" id="6.10.340.10">
    <property type="match status" value="1"/>
</dbReference>
<proteinExistence type="inferred from homology"/>
<evidence type="ECO:0000256" key="4">
    <source>
        <dbReference type="ARBA" id="ARBA00022500"/>
    </source>
</evidence>
<keyword evidence="2" id="KW-1003">Cell membrane</keyword>
<organism evidence="15 16">
    <name type="scientific">Methylorubrum suomiense</name>
    <dbReference type="NCBI Taxonomy" id="144191"/>
    <lineage>
        <taxon>Bacteria</taxon>
        <taxon>Pseudomonadati</taxon>
        <taxon>Pseudomonadota</taxon>
        <taxon>Alphaproteobacteria</taxon>
        <taxon>Hyphomicrobiales</taxon>
        <taxon>Methylobacteriaceae</taxon>
        <taxon>Methylorubrum</taxon>
    </lineage>
</organism>
<dbReference type="Pfam" id="PF00672">
    <property type="entry name" value="HAMP"/>
    <property type="match status" value="1"/>
</dbReference>
<dbReference type="PRINTS" id="PR00260">
    <property type="entry name" value="CHEMTRNSDUCR"/>
</dbReference>
<dbReference type="InterPro" id="IPR003122">
    <property type="entry name" value="Tar_rcpt_lig-bd"/>
</dbReference>
<dbReference type="PROSITE" id="PS50111">
    <property type="entry name" value="CHEMOTAXIS_TRANSDUC_2"/>
    <property type="match status" value="1"/>
</dbReference>
<keyword evidence="8 12" id="KW-0472">Membrane</keyword>
<dbReference type="PANTHER" id="PTHR32089:SF112">
    <property type="entry name" value="LYSOZYME-LIKE PROTEIN-RELATED"/>
    <property type="match status" value="1"/>
</dbReference>
<keyword evidence="16" id="KW-1185">Reference proteome</keyword>
<evidence type="ECO:0000313" key="15">
    <source>
        <dbReference type="EMBL" id="GJE77725.1"/>
    </source>
</evidence>
<dbReference type="CDD" id="cd06225">
    <property type="entry name" value="HAMP"/>
    <property type="match status" value="1"/>
</dbReference>
<evidence type="ECO:0000256" key="11">
    <source>
        <dbReference type="PROSITE-ProRule" id="PRU00284"/>
    </source>
</evidence>
<dbReference type="InterPro" id="IPR004089">
    <property type="entry name" value="MCPsignal_dom"/>
</dbReference>
<name>A0ABQ4V0X9_9HYPH</name>
<dbReference type="RefSeq" id="WP_238308517.1">
    <property type="nucleotide sequence ID" value="NZ_BPRE01000016.1"/>
</dbReference>
<keyword evidence="5" id="KW-0997">Cell inner membrane</keyword>
<dbReference type="Proteomes" id="UP001055093">
    <property type="component" value="Unassembled WGS sequence"/>
</dbReference>
<comment type="caution">
    <text evidence="15">The sequence shown here is derived from an EMBL/GenBank/DDBJ whole genome shotgun (WGS) entry which is preliminary data.</text>
</comment>
<evidence type="ECO:0000256" key="1">
    <source>
        <dbReference type="ARBA" id="ARBA00004429"/>
    </source>
</evidence>
<dbReference type="PANTHER" id="PTHR32089">
    <property type="entry name" value="METHYL-ACCEPTING CHEMOTAXIS PROTEIN MCPB"/>
    <property type="match status" value="1"/>
</dbReference>
<evidence type="ECO:0000256" key="7">
    <source>
        <dbReference type="ARBA" id="ARBA00022989"/>
    </source>
</evidence>
<evidence type="ECO:0000256" key="10">
    <source>
        <dbReference type="ARBA" id="ARBA00029447"/>
    </source>
</evidence>
<evidence type="ECO:0000256" key="12">
    <source>
        <dbReference type="SAM" id="Phobius"/>
    </source>
</evidence>
<gene>
    <name evidence="15" type="ORF">BGCPKDLD_4332</name>
</gene>
<evidence type="ECO:0000256" key="5">
    <source>
        <dbReference type="ARBA" id="ARBA00022519"/>
    </source>
</evidence>
<keyword evidence="4" id="KW-0145">Chemotaxis</keyword>
<keyword evidence="9 11" id="KW-0807">Transducer</keyword>
<dbReference type="SMART" id="SM00283">
    <property type="entry name" value="MA"/>
    <property type="match status" value="1"/>
</dbReference>
<reference evidence="15" key="2">
    <citation type="submission" date="2021-08" db="EMBL/GenBank/DDBJ databases">
        <authorList>
            <person name="Tani A."/>
            <person name="Ola A."/>
            <person name="Ogura Y."/>
            <person name="Katsura K."/>
            <person name="Hayashi T."/>
        </authorList>
    </citation>
    <scope>NUCLEOTIDE SEQUENCE</scope>
    <source>
        <strain evidence="15">DSM 14458</strain>
    </source>
</reference>
<dbReference type="PROSITE" id="PS50885">
    <property type="entry name" value="HAMP"/>
    <property type="match status" value="1"/>
</dbReference>
<comment type="similarity">
    <text evidence="10">Belongs to the methyl-accepting chemotaxis (MCP) protein family.</text>
</comment>
<evidence type="ECO:0000259" key="13">
    <source>
        <dbReference type="PROSITE" id="PS50111"/>
    </source>
</evidence>
<dbReference type="InterPro" id="IPR003660">
    <property type="entry name" value="HAMP_dom"/>
</dbReference>
<evidence type="ECO:0000259" key="14">
    <source>
        <dbReference type="PROSITE" id="PS50885"/>
    </source>
</evidence>
<keyword evidence="7 12" id="KW-1133">Transmembrane helix</keyword>
<dbReference type="SMART" id="SM00304">
    <property type="entry name" value="HAMP"/>
    <property type="match status" value="1"/>
</dbReference>
<evidence type="ECO:0000256" key="2">
    <source>
        <dbReference type="ARBA" id="ARBA00022475"/>
    </source>
</evidence>
<comment type="subcellular location">
    <subcellularLocation>
        <location evidence="1">Cell inner membrane</location>
        <topology evidence="1">Multi-pass membrane protein</topology>
    </subcellularLocation>
</comment>
<evidence type="ECO:0000313" key="16">
    <source>
        <dbReference type="Proteomes" id="UP001055093"/>
    </source>
</evidence>
<evidence type="ECO:0000256" key="9">
    <source>
        <dbReference type="ARBA" id="ARBA00023224"/>
    </source>
</evidence>
<dbReference type="InterPro" id="IPR004090">
    <property type="entry name" value="Chemotax_Me-accpt_rcpt"/>
</dbReference>
<dbReference type="Pfam" id="PF00015">
    <property type="entry name" value="MCPsignal"/>
    <property type="match status" value="1"/>
</dbReference>
<feature type="domain" description="Methyl-accepting transducer" evidence="13">
    <location>
        <begin position="294"/>
        <end position="537"/>
    </location>
</feature>
<dbReference type="Pfam" id="PF02203">
    <property type="entry name" value="TarH"/>
    <property type="match status" value="1"/>
</dbReference>
<keyword evidence="3" id="KW-0488">Methylation</keyword>
<keyword evidence="6 12" id="KW-0812">Transmembrane</keyword>
<protein>
    <recommendedName>
        <fullName evidence="17">Methyl-accepting chemotaxis protein</fullName>
    </recommendedName>
</protein>
<feature type="transmembrane region" description="Helical" evidence="12">
    <location>
        <begin position="191"/>
        <end position="213"/>
    </location>
</feature>
<feature type="domain" description="HAMP" evidence="14">
    <location>
        <begin position="207"/>
        <end position="260"/>
    </location>
</feature>